<dbReference type="AlphaFoldDB" id="A0A1I6KAG5"/>
<dbReference type="STRING" id="1166337.SAMN05192580_1507"/>
<accession>A0A1I6KAG5</accession>
<dbReference type="Proteomes" id="UP000198824">
    <property type="component" value="Unassembled WGS sequence"/>
</dbReference>
<dbReference type="RefSeq" id="WP_207544540.1">
    <property type="nucleotide sequence ID" value="NZ_FOZG01000001.1"/>
</dbReference>
<protein>
    <submittedName>
        <fullName evidence="1">Uncharacterized conserved protein, DUF885 familyt</fullName>
    </submittedName>
</protein>
<keyword evidence="2" id="KW-1185">Reference proteome</keyword>
<dbReference type="InterPro" id="IPR010281">
    <property type="entry name" value="DUF885"/>
</dbReference>
<dbReference type="PANTHER" id="PTHR33361:SF2">
    <property type="entry name" value="DUF885 DOMAIN-CONTAINING PROTEIN"/>
    <property type="match status" value="1"/>
</dbReference>
<proteinExistence type="predicted"/>
<organism evidence="1 2">
    <name type="scientific">Sphingomonas jatrophae</name>
    <dbReference type="NCBI Taxonomy" id="1166337"/>
    <lineage>
        <taxon>Bacteria</taxon>
        <taxon>Pseudomonadati</taxon>
        <taxon>Pseudomonadota</taxon>
        <taxon>Alphaproteobacteria</taxon>
        <taxon>Sphingomonadales</taxon>
        <taxon>Sphingomonadaceae</taxon>
        <taxon>Sphingomonas</taxon>
    </lineage>
</organism>
<dbReference type="Pfam" id="PF05960">
    <property type="entry name" value="DUF885"/>
    <property type="match status" value="1"/>
</dbReference>
<gene>
    <name evidence="1" type="ORF">SAMN05192580_1507</name>
</gene>
<sequence>MTTPDPIAAAYLEHHAEYRPVDLSFMGLPGHDHRLPPTAAGTEGAERAGIARLRALLDSAGGADGTGARLDRRITASQLSLTEAALDRLPRFANPAWYTGEAAFAIIGLLLPSGRPTPADAVRARLDALSDFLADGRTRLRTAAAPAALAARAGREARATAAFLRNGLRLHPDYDSAWAMPAERAATAFEAFDAALADLPDAPSAAGRDHIELLMRDAHGFDFGMDEALRRAQAAFDTLGDELVERARRRDPARSWQAQVAELSEQTPASPDAVLDLCRTLDTRARRAADRLVTPADEYGLDYRWLSPDFIDVAGPLYFLPYRSPPAGAAGSGSPYWITPLASGGEVQAYLRANSETAVKVIHAVHHGSIGHHTQNARARAAASTLARVGGTDCALGLAFLSSGTMVEGWACYVQDLLREAPGFYSELEEMFLVQQQRRNAASVLVDIRLHTGEWTLAEAAAFYRDEAGFAPARVEAEVTRNVMLPGTRLMYWLGTEAILDLRRRWTGDTRAFHDTLIGYGHVPIAWAGDEMALAGKLG</sequence>
<name>A0A1I6KAG5_9SPHN</name>
<evidence type="ECO:0000313" key="1">
    <source>
        <dbReference type="EMBL" id="SFR88222.1"/>
    </source>
</evidence>
<dbReference type="PANTHER" id="PTHR33361">
    <property type="entry name" value="GLR0591 PROTEIN"/>
    <property type="match status" value="1"/>
</dbReference>
<reference evidence="1 2" key="1">
    <citation type="submission" date="2016-10" db="EMBL/GenBank/DDBJ databases">
        <authorList>
            <person name="de Groot N.N."/>
        </authorList>
    </citation>
    <scope>NUCLEOTIDE SEQUENCE [LARGE SCALE GENOMIC DNA]</scope>
    <source>
        <strain evidence="1 2">S5-249</strain>
    </source>
</reference>
<evidence type="ECO:0000313" key="2">
    <source>
        <dbReference type="Proteomes" id="UP000198824"/>
    </source>
</evidence>
<dbReference type="EMBL" id="FOZG01000001">
    <property type="protein sequence ID" value="SFR88222.1"/>
    <property type="molecule type" value="Genomic_DNA"/>
</dbReference>